<comment type="similarity">
    <text evidence="1 4">Belongs to the glycosyl hydrolase 53 family.</text>
</comment>
<dbReference type="InterPro" id="IPR017853">
    <property type="entry name" value="GH"/>
</dbReference>
<protein>
    <recommendedName>
        <fullName evidence="4">Arabinogalactan endo-beta-1,4-galactanase</fullName>
        <ecNumber evidence="4">3.2.1.89</ecNumber>
    </recommendedName>
</protein>
<name>A0A1M5PZU9_9FLAO</name>
<dbReference type="EC" id="3.2.1.89" evidence="4"/>
<proteinExistence type="inferred from homology"/>
<gene>
    <name evidence="5" type="ORF">SAMN04488116_3445</name>
</gene>
<keyword evidence="6" id="KW-1185">Reference proteome</keyword>
<evidence type="ECO:0000256" key="1">
    <source>
        <dbReference type="ARBA" id="ARBA00010687"/>
    </source>
</evidence>
<evidence type="ECO:0000313" key="5">
    <source>
        <dbReference type="EMBL" id="SHH07395.1"/>
    </source>
</evidence>
<dbReference type="Gene3D" id="3.20.20.80">
    <property type="entry name" value="Glycosidases"/>
    <property type="match status" value="1"/>
</dbReference>
<dbReference type="Proteomes" id="UP000184532">
    <property type="component" value="Unassembled WGS sequence"/>
</dbReference>
<dbReference type="RefSeq" id="WP_222843735.1">
    <property type="nucleotide sequence ID" value="NZ_FQWL01000010.1"/>
</dbReference>
<organism evidence="5 6">
    <name type="scientific">Flagellimonas flava</name>
    <dbReference type="NCBI Taxonomy" id="570519"/>
    <lineage>
        <taxon>Bacteria</taxon>
        <taxon>Pseudomonadati</taxon>
        <taxon>Bacteroidota</taxon>
        <taxon>Flavobacteriia</taxon>
        <taxon>Flavobacteriales</taxon>
        <taxon>Flavobacteriaceae</taxon>
        <taxon>Flagellimonas</taxon>
    </lineage>
</organism>
<evidence type="ECO:0000256" key="2">
    <source>
        <dbReference type="ARBA" id="ARBA00022801"/>
    </source>
</evidence>
<accession>A0A1M5PZU9</accession>
<reference evidence="6" key="1">
    <citation type="submission" date="2016-11" db="EMBL/GenBank/DDBJ databases">
        <authorList>
            <person name="Varghese N."/>
            <person name="Submissions S."/>
        </authorList>
    </citation>
    <scope>NUCLEOTIDE SEQUENCE [LARGE SCALE GENOMIC DNA]</scope>
    <source>
        <strain evidence="6">DSM 22638</strain>
    </source>
</reference>
<dbReference type="Pfam" id="PF07745">
    <property type="entry name" value="Glyco_hydro_53"/>
    <property type="match status" value="1"/>
</dbReference>
<dbReference type="SUPFAM" id="SSF51445">
    <property type="entry name" value="(Trans)glycosidases"/>
    <property type="match status" value="1"/>
</dbReference>
<evidence type="ECO:0000256" key="4">
    <source>
        <dbReference type="RuleBase" id="RU361192"/>
    </source>
</evidence>
<sequence length="361" mass="41717">MFQKFHHTFWVLFLALSACSDDLEENQSPTERNFKMGFTTWSYGPNLEDLNNTYSFIADNSDIYAEHIDNKIPWEAWINDEPLPTAFTNEITGRANRKIAQKQLLLSVSLLNSNRDDLAEDLDGSIPAYTNLDDEEIENAYVKHIDYLLGQFQPNYLVIAIEVNELRLRSADKWPAYTRLMQNVISRIRTIHPGIPISESISLHNLYDPIVAEPEGYINEIVTRMNQMDFVAISFYPFFKNLTTEEGFQQALDFLHNRVNKPIAFVETGHIAEDLVVPNLNVNIAGNETGQNRYLQTLLANAENQNYEFVIWWGHRDYDALWETFPDELKDLGQLWRDTGLLDEGGIERSSLATWSDYFSK</sequence>
<evidence type="ECO:0000313" key="6">
    <source>
        <dbReference type="Proteomes" id="UP000184532"/>
    </source>
</evidence>
<dbReference type="EMBL" id="FQWL01000010">
    <property type="protein sequence ID" value="SHH07395.1"/>
    <property type="molecule type" value="Genomic_DNA"/>
</dbReference>
<evidence type="ECO:0000256" key="3">
    <source>
        <dbReference type="ARBA" id="ARBA00023295"/>
    </source>
</evidence>
<dbReference type="AlphaFoldDB" id="A0A1M5PZU9"/>
<keyword evidence="2 4" id="KW-0378">Hydrolase</keyword>
<dbReference type="InterPro" id="IPR011683">
    <property type="entry name" value="Glyco_hydro_53"/>
</dbReference>
<dbReference type="GO" id="GO:0015926">
    <property type="term" value="F:glucosidase activity"/>
    <property type="evidence" value="ECO:0007669"/>
    <property type="project" value="InterPro"/>
</dbReference>
<comment type="catalytic activity">
    <reaction evidence="4">
        <text>The enzyme specifically hydrolyzes (1-&gt;4)-beta-D-galactosidic linkages in type I arabinogalactans.</text>
        <dbReference type="EC" id="3.2.1.89"/>
    </reaction>
</comment>
<keyword evidence="3 4" id="KW-0326">Glycosidase</keyword>
<dbReference type="PROSITE" id="PS51257">
    <property type="entry name" value="PROKAR_LIPOPROTEIN"/>
    <property type="match status" value="1"/>
</dbReference>
<dbReference type="GO" id="GO:0031218">
    <property type="term" value="F:arabinogalactan endo-1,4-beta-galactosidase activity"/>
    <property type="evidence" value="ECO:0007669"/>
    <property type="project" value="UniProtKB-EC"/>
</dbReference>